<accession>A0ACC0JU70</accession>
<comment type="caution">
    <text evidence="1">The sequence shown here is derived from an EMBL/GenBank/DDBJ whole genome shotgun (WGS) entry which is preliminary data.</text>
</comment>
<protein>
    <submittedName>
        <fullName evidence="1">Uncharacterized protein</fullName>
    </submittedName>
</protein>
<dbReference type="EMBL" id="CM046103">
    <property type="protein sequence ID" value="KAI8427679.1"/>
    <property type="molecule type" value="Genomic_DNA"/>
</dbReference>
<sequence>MCSKALTFTVQAECTITKARAGLMELPHYKVRTPVFMPVGTQGTMKGILPEQLQTLDCEIILGNTYHLGNRPGTEVLSKAGGLHNFMGWNRALLTDSGGFQMVSLLKLAEITEEGVKFRSPYDDSEIMLTPEKSIEIQNCIGADIIMQLDDVVQTTFNDYDRIKEATERTSRWLDRCLKAHQRPTEQNIFPIVQGLLNKELREKSAREHMTKDWWRVKR</sequence>
<name>A0ACC0JU70_CHOFU</name>
<reference evidence="1 2" key="1">
    <citation type="journal article" date="2022" name="Genome Biol. Evol.">
        <title>The Spruce Budworm Genome: Reconstructing the Evolutionary History of Antifreeze Proteins.</title>
        <authorList>
            <person name="Beliveau C."/>
            <person name="Gagne P."/>
            <person name="Picq S."/>
            <person name="Vernygora O."/>
            <person name="Keeling C.I."/>
            <person name="Pinkney K."/>
            <person name="Doucet D."/>
            <person name="Wen F."/>
            <person name="Johnston J.S."/>
            <person name="Maaroufi H."/>
            <person name="Boyle B."/>
            <person name="Laroche J."/>
            <person name="Dewar K."/>
            <person name="Juretic N."/>
            <person name="Blackburn G."/>
            <person name="Nisole A."/>
            <person name="Brunet B."/>
            <person name="Brandao M."/>
            <person name="Lumley L."/>
            <person name="Duan J."/>
            <person name="Quan G."/>
            <person name="Lucarotti C.J."/>
            <person name="Roe A.D."/>
            <person name="Sperling F.A.H."/>
            <person name="Levesque R.C."/>
            <person name="Cusson M."/>
        </authorList>
    </citation>
    <scope>NUCLEOTIDE SEQUENCE [LARGE SCALE GENOMIC DNA]</scope>
    <source>
        <strain evidence="1">Glfc:IPQL:Cfum</strain>
    </source>
</reference>
<keyword evidence="2" id="KW-1185">Reference proteome</keyword>
<dbReference type="Proteomes" id="UP001064048">
    <property type="component" value="Chromosome 3"/>
</dbReference>
<evidence type="ECO:0000313" key="2">
    <source>
        <dbReference type="Proteomes" id="UP001064048"/>
    </source>
</evidence>
<evidence type="ECO:0000313" key="1">
    <source>
        <dbReference type="EMBL" id="KAI8427679.1"/>
    </source>
</evidence>
<proteinExistence type="predicted"/>
<gene>
    <name evidence="1" type="ORF">MSG28_002141</name>
</gene>
<organism evidence="1 2">
    <name type="scientific">Choristoneura fumiferana</name>
    <name type="common">Spruce budworm moth</name>
    <name type="synonym">Archips fumiferana</name>
    <dbReference type="NCBI Taxonomy" id="7141"/>
    <lineage>
        <taxon>Eukaryota</taxon>
        <taxon>Metazoa</taxon>
        <taxon>Ecdysozoa</taxon>
        <taxon>Arthropoda</taxon>
        <taxon>Hexapoda</taxon>
        <taxon>Insecta</taxon>
        <taxon>Pterygota</taxon>
        <taxon>Neoptera</taxon>
        <taxon>Endopterygota</taxon>
        <taxon>Lepidoptera</taxon>
        <taxon>Glossata</taxon>
        <taxon>Ditrysia</taxon>
        <taxon>Tortricoidea</taxon>
        <taxon>Tortricidae</taxon>
        <taxon>Tortricinae</taxon>
        <taxon>Choristoneura</taxon>
    </lineage>
</organism>